<dbReference type="SUPFAM" id="SSF53850">
    <property type="entry name" value="Periplasmic binding protein-like II"/>
    <property type="match status" value="1"/>
</dbReference>
<dbReference type="STRING" id="341036.SAMN05660649_01914"/>
<keyword evidence="2" id="KW-1185">Reference proteome</keyword>
<evidence type="ECO:0000313" key="1">
    <source>
        <dbReference type="EMBL" id="SFG54106.1"/>
    </source>
</evidence>
<name>A0A1I2SVF8_9FIRM</name>
<keyword evidence="1" id="KW-0762">Sugar transport</keyword>
<evidence type="ECO:0000313" key="2">
    <source>
        <dbReference type="Proteomes" id="UP000199337"/>
    </source>
</evidence>
<protein>
    <submittedName>
        <fullName evidence="1">Multiple sugar transport system substrate-binding protein</fullName>
    </submittedName>
</protein>
<sequence>MIALSTRLVMTCSILNMSDQSFDSGKYYQNIFKALEYKDKLYGLPVNIGIDMIAADRTLLDNSQVQIDDSNWDWNDFVKTADPIGHQ</sequence>
<gene>
    <name evidence="1" type="ORF">SAMN05660649_01914</name>
</gene>
<accession>A0A1I2SVF8</accession>
<dbReference type="AlphaFoldDB" id="A0A1I2SVF8"/>
<dbReference type="Proteomes" id="UP000199337">
    <property type="component" value="Unassembled WGS sequence"/>
</dbReference>
<reference evidence="2" key="1">
    <citation type="submission" date="2016-10" db="EMBL/GenBank/DDBJ databases">
        <authorList>
            <person name="Varghese N."/>
            <person name="Submissions S."/>
        </authorList>
    </citation>
    <scope>NUCLEOTIDE SEQUENCE [LARGE SCALE GENOMIC DNA]</scope>
    <source>
        <strain evidence="2">DSM 17038</strain>
    </source>
</reference>
<organism evidence="1 2">
    <name type="scientific">Desulfotruncus arcticus DSM 17038</name>
    <dbReference type="NCBI Taxonomy" id="1121424"/>
    <lineage>
        <taxon>Bacteria</taxon>
        <taxon>Bacillati</taxon>
        <taxon>Bacillota</taxon>
        <taxon>Clostridia</taxon>
        <taxon>Eubacteriales</taxon>
        <taxon>Desulfallaceae</taxon>
        <taxon>Desulfotruncus</taxon>
    </lineage>
</organism>
<dbReference type="EMBL" id="FOOX01000006">
    <property type="protein sequence ID" value="SFG54106.1"/>
    <property type="molecule type" value="Genomic_DNA"/>
</dbReference>
<keyword evidence="1" id="KW-0813">Transport</keyword>
<proteinExistence type="predicted"/>
<dbReference type="Gene3D" id="3.40.190.10">
    <property type="entry name" value="Periplasmic binding protein-like II"/>
    <property type="match status" value="2"/>
</dbReference>